<sequence>MASTSHDIVLQQPSFCSTYIKQTRQWAAWTRQEEERFFTALRQVGKVVVTGEELHLKPRRFKMFLDALEHQLLKDRRKNIRKRHSQGEVCSTLLSQGKALMNDIHTVNVVILDSQNIQKGLGKGSLLNRNANLGVNCSNCKGDLVPLKAVRQRRKPAACKRWEKAAIAGVSLVADAAEHLERTALDEISEQGKGEKCVDPVGNVTSSSATLL</sequence>
<protein>
    <submittedName>
        <fullName evidence="1">Uncharacterized protein</fullName>
    </submittedName>
</protein>
<dbReference type="Proteomes" id="UP001237642">
    <property type="component" value="Unassembled WGS sequence"/>
</dbReference>
<evidence type="ECO:0000313" key="2">
    <source>
        <dbReference type="Proteomes" id="UP001237642"/>
    </source>
</evidence>
<reference evidence="1" key="1">
    <citation type="submission" date="2023-02" db="EMBL/GenBank/DDBJ databases">
        <title>Genome of toxic invasive species Heracleum sosnowskyi carries increased number of genes despite the absence of recent whole-genome duplications.</title>
        <authorList>
            <person name="Schelkunov M."/>
            <person name="Shtratnikova V."/>
            <person name="Makarenko M."/>
            <person name="Klepikova A."/>
            <person name="Omelchenko D."/>
            <person name="Novikova G."/>
            <person name="Obukhova E."/>
            <person name="Bogdanov V."/>
            <person name="Penin A."/>
            <person name="Logacheva M."/>
        </authorList>
    </citation>
    <scope>NUCLEOTIDE SEQUENCE</scope>
    <source>
        <strain evidence="1">Hsosn_3</strain>
        <tissue evidence="1">Leaf</tissue>
    </source>
</reference>
<accession>A0AAD8J9W1</accession>
<name>A0AAD8J9W1_9APIA</name>
<reference evidence="1" key="2">
    <citation type="submission" date="2023-05" db="EMBL/GenBank/DDBJ databases">
        <authorList>
            <person name="Schelkunov M.I."/>
        </authorList>
    </citation>
    <scope>NUCLEOTIDE SEQUENCE</scope>
    <source>
        <strain evidence="1">Hsosn_3</strain>
        <tissue evidence="1">Leaf</tissue>
    </source>
</reference>
<gene>
    <name evidence="1" type="ORF">POM88_010027</name>
</gene>
<proteinExistence type="predicted"/>
<dbReference type="EMBL" id="JAUIZM010000002">
    <property type="protein sequence ID" value="KAK1400164.1"/>
    <property type="molecule type" value="Genomic_DNA"/>
</dbReference>
<evidence type="ECO:0000313" key="1">
    <source>
        <dbReference type="EMBL" id="KAK1400164.1"/>
    </source>
</evidence>
<keyword evidence="2" id="KW-1185">Reference proteome</keyword>
<dbReference type="AlphaFoldDB" id="A0AAD8J9W1"/>
<organism evidence="1 2">
    <name type="scientific">Heracleum sosnowskyi</name>
    <dbReference type="NCBI Taxonomy" id="360622"/>
    <lineage>
        <taxon>Eukaryota</taxon>
        <taxon>Viridiplantae</taxon>
        <taxon>Streptophyta</taxon>
        <taxon>Embryophyta</taxon>
        <taxon>Tracheophyta</taxon>
        <taxon>Spermatophyta</taxon>
        <taxon>Magnoliopsida</taxon>
        <taxon>eudicotyledons</taxon>
        <taxon>Gunneridae</taxon>
        <taxon>Pentapetalae</taxon>
        <taxon>asterids</taxon>
        <taxon>campanulids</taxon>
        <taxon>Apiales</taxon>
        <taxon>Apiaceae</taxon>
        <taxon>Apioideae</taxon>
        <taxon>apioid superclade</taxon>
        <taxon>Tordylieae</taxon>
        <taxon>Tordyliinae</taxon>
        <taxon>Heracleum</taxon>
    </lineage>
</organism>
<comment type="caution">
    <text evidence="1">The sequence shown here is derived from an EMBL/GenBank/DDBJ whole genome shotgun (WGS) entry which is preliminary data.</text>
</comment>